<dbReference type="PANTHER" id="PTHR24114:SF2">
    <property type="entry name" value="F-BOX DOMAIN-CONTAINING PROTEIN-RELATED"/>
    <property type="match status" value="1"/>
</dbReference>
<organism evidence="1">
    <name type="scientific">Alexandrium catenella</name>
    <name type="common">Red tide dinoflagellate</name>
    <name type="synonym">Gonyaulax catenella</name>
    <dbReference type="NCBI Taxonomy" id="2925"/>
    <lineage>
        <taxon>Eukaryota</taxon>
        <taxon>Sar</taxon>
        <taxon>Alveolata</taxon>
        <taxon>Dinophyceae</taxon>
        <taxon>Gonyaulacales</taxon>
        <taxon>Pyrocystaceae</taxon>
        <taxon>Alexandrium</taxon>
    </lineage>
</organism>
<name>A0A7S1QJ88_ALECA</name>
<dbReference type="AlphaFoldDB" id="A0A7S1QJ88"/>
<evidence type="ECO:0000313" key="1">
    <source>
        <dbReference type="EMBL" id="CAD9140504.1"/>
    </source>
</evidence>
<dbReference type="InterPro" id="IPR032675">
    <property type="entry name" value="LRR_dom_sf"/>
</dbReference>
<dbReference type="EMBL" id="HBGE01044274">
    <property type="protein sequence ID" value="CAD9140504.1"/>
    <property type="molecule type" value="Transcribed_RNA"/>
</dbReference>
<gene>
    <name evidence="1" type="ORF">ACAT0790_LOCUS26692</name>
</gene>
<dbReference type="Pfam" id="PF13516">
    <property type="entry name" value="LRR_6"/>
    <property type="match status" value="6"/>
</dbReference>
<sequence>MGANIGNFGNFALEEAASALEDNTATAVDVREVDSDGARRLAAALAGNRMVESLAIRGKPGMDVEQICAALARNDSIAAFHLSGTQLDTRSAELLAAALAENSSVTSLNLAGNGIDFEGTKLLVAVSAMNGRIASLNLSGNSLGVTGAECLAAALLQNNTMTSLDLAGGKIGTQGAKSLAAALARNKTVTSLGLAGNEFGAEGAKHLALALAENGCVTTLDLSRNNIGTAGAEHLAAGLVQNSSLTSLDLCHNMIDFQGAEFLAEALEENCSIKSLELTGAYKRIAAALERNKMGSLVLTATCESREFKKWVIMCTTIGGSQAARVEIEPTETMACLKSAVIAQTAHPGSLLLVRPDATRLCDLRSQIGDSFAADEA</sequence>
<dbReference type="SMART" id="SM00368">
    <property type="entry name" value="LRR_RI"/>
    <property type="match status" value="7"/>
</dbReference>
<dbReference type="Gene3D" id="3.80.10.10">
    <property type="entry name" value="Ribonuclease Inhibitor"/>
    <property type="match status" value="3"/>
</dbReference>
<proteinExistence type="predicted"/>
<reference evidence="1" key="1">
    <citation type="submission" date="2021-01" db="EMBL/GenBank/DDBJ databases">
        <authorList>
            <person name="Corre E."/>
            <person name="Pelletier E."/>
            <person name="Niang G."/>
            <person name="Scheremetjew M."/>
            <person name="Finn R."/>
            <person name="Kale V."/>
            <person name="Holt S."/>
            <person name="Cochrane G."/>
            <person name="Meng A."/>
            <person name="Brown T."/>
            <person name="Cohen L."/>
        </authorList>
    </citation>
    <scope>NUCLEOTIDE SEQUENCE</scope>
    <source>
        <strain evidence="1">OF101</strain>
    </source>
</reference>
<protein>
    <submittedName>
        <fullName evidence="1">Uncharacterized protein</fullName>
    </submittedName>
</protein>
<dbReference type="PANTHER" id="PTHR24114">
    <property type="entry name" value="LEUCINE RICH REPEAT FAMILY PROTEIN"/>
    <property type="match status" value="1"/>
</dbReference>
<dbReference type="SUPFAM" id="SSF52047">
    <property type="entry name" value="RNI-like"/>
    <property type="match status" value="1"/>
</dbReference>
<dbReference type="InterPro" id="IPR052394">
    <property type="entry name" value="LRR-containing"/>
</dbReference>
<accession>A0A7S1QJ88</accession>
<dbReference type="InterPro" id="IPR001611">
    <property type="entry name" value="Leu-rich_rpt"/>
</dbReference>